<dbReference type="Proteomes" id="UP000727654">
    <property type="component" value="Unassembled WGS sequence"/>
</dbReference>
<evidence type="ECO:0000256" key="13">
    <source>
        <dbReference type="ARBA" id="ARBA00048798"/>
    </source>
</evidence>
<evidence type="ECO:0000256" key="18">
    <source>
        <dbReference type="RuleBase" id="RU004519"/>
    </source>
</evidence>
<comment type="pathway">
    <text evidence="5 18">Amino-acid biosynthesis; L-leucine biosynthesis; L-leucine from 3-methyl-2-oxobutanoate: step 4/4.</text>
</comment>
<evidence type="ECO:0000256" key="11">
    <source>
        <dbReference type="ARBA" id="ARBA00023304"/>
    </source>
</evidence>
<dbReference type="InterPro" id="IPR043132">
    <property type="entry name" value="BCAT-like_C"/>
</dbReference>
<comment type="pathway">
    <text evidence="4 18">Amino-acid biosynthesis; L-valine biosynthesis; L-valine from pyruvate: step 4/4.</text>
</comment>
<evidence type="ECO:0000256" key="15">
    <source>
        <dbReference type="RuleBase" id="RU004106"/>
    </source>
</evidence>
<evidence type="ECO:0000313" key="20">
    <source>
        <dbReference type="Proteomes" id="UP000727654"/>
    </source>
</evidence>
<dbReference type="GO" id="GO:0004084">
    <property type="term" value="F:branched-chain-amino-acid transaminase activity"/>
    <property type="evidence" value="ECO:0007669"/>
    <property type="project" value="UniProtKB-EC"/>
</dbReference>
<keyword evidence="11 17" id="KW-0100">Branched-chain amino acid biosynthesis</keyword>
<evidence type="ECO:0000256" key="1">
    <source>
        <dbReference type="ARBA" id="ARBA00001933"/>
    </source>
</evidence>
<dbReference type="PROSITE" id="PS00770">
    <property type="entry name" value="AA_TRANSFER_CLASS_4"/>
    <property type="match status" value="1"/>
</dbReference>
<evidence type="ECO:0000256" key="10">
    <source>
        <dbReference type="ARBA" id="ARBA00022898"/>
    </source>
</evidence>
<dbReference type="PIRSF" id="PIRSF006468">
    <property type="entry name" value="BCAT1"/>
    <property type="match status" value="1"/>
</dbReference>
<dbReference type="PANTHER" id="PTHR11825">
    <property type="entry name" value="SUBGROUP IIII AMINOTRANSFERASE"/>
    <property type="match status" value="1"/>
</dbReference>
<dbReference type="InterPro" id="IPR018300">
    <property type="entry name" value="Aminotrans_IV_CS"/>
</dbReference>
<comment type="function">
    <text evidence="2">Acts on leucine, isoleucine and valine.</text>
</comment>
<dbReference type="InterPro" id="IPR033939">
    <property type="entry name" value="BCAT_family"/>
</dbReference>
<evidence type="ECO:0000256" key="5">
    <source>
        <dbReference type="ARBA" id="ARBA00005072"/>
    </source>
</evidence>
<dbReference type="InterPro" id="IPR001544">
    <property type="entry name" value="Aminotrans_IV"/>
</dbReference>
<evidence type="ECO:0000256" key="9">
    <source>
        <dbReference type="ARBA" id="ARBA00022679"/>
    </source>
</evidence>
<gene>
    <name evidence="19" type="primary">ilvE</name>
    <name evidence="19" type="ORF">LMG23992_04495</name>
</gene>
<protein>
    <recommendedName>
        <fullName evidence="17">Branched-chain-amino-acid aminotransferase</fullName>
        <ecNumber evidence="17">2.6.1.42</ecNumber>
    </recommendedName>
</protein>
<comment type="cofactor">
    <cofactor evidence="1 16">
        <name>pyridoxal 5'-phosphate</name>
        <dbReference type="ChEBI" id="CHEBI:597326"/>
    </cofactor>
</comment>
<comment type="catalytic activity">
    <reaction evidence="13 17">
        <text>L-isoleucine + 2-oxoglutarate = (S)-3-methyl-2-oxopentanoate + L-glutamate</text>
        <dbReference type="Rhea" id="RHEA:24801"/>
        <dbReference type="ChEBI" id="CHEBI:16810"/>
        <dbReference type="ChEBI" id="CHEBI:29985"/>
        <dbReference type="ChEBI" id="CHEBI:35146"/>
        <dbReference type="ChEBI" id="CHEBI:58045"/>
        <dbReference type="EC" id="2.6.1.42"/>
    </reaction>
</comment>
<reference evidence="19 20" key="1">
    <citation type="submission" date="2021-08" db="EMBL/GenBank/DDBJ databases">
        <authorList>
            <person name="Peeters C."/>
        </authorList>
    </citation>
    <scope>NUCLEOTIDE SEQUENCE [LARGE SCALE GENOMIC DNA]</scope>
    <source>
        <strain evidence="19 20">LMG 23992</strain>
    </source>
</reference>
<dbReference type="Gene3D" id="3.20.10.10">
    <property type="entry name" value="D-amino Acid Aminotransferase, subunit A, domain 2"/>
    <property type="match status" value="1"/>
</dbReference>
<dbReference type="InterPro" id="IPR005786">
    <property type="entry name" value="B_amino_transII"/>
</dbReference>
<dbReference type="InterPro" id="IPR043131">
    <property type="entry name" value="BCAT-like_N"/>
</dbReference>
<proteinExistence type="inferred from homology"/>
<comment type="catalytic activity">
    <reaction evidence="12 17">
        <text>L-valine + 2-oxoglutarate = 3-methyl-2-oxobutanoate + L-glutamate</text>
        <dbReference type="Rhea" id="RHEA:24813"/>
        <dbReference type="ChEBI" id="CHEBI:11851"/>
        <dbReference type="ChEBI" id="CHEBI:16810"/>
        <dbReference type="ChEBI" id="CHEBI:29985"/>
        <dbReference type="ChEBI" id="CHEBI:57762"/>
        <dbReference type="EC" id="2.6.1.42"/>
    </reaction>
</comment>
<dbReference type="Gene3D" id="3.30.470.10">
    <property type="match status" value="1"/>
</dbReference>
<keyword evidence="8 17" id="KW-0028">Amino-acid biosynthesis</keyword>
<comment type="pathway">
    <text evidence="3 18">Amino-acid biosynthesis; L-isoleucine biosynthesis; L-isoleucine from 2-oxobutanoate: step 4/4.</text>
</comment>
<accession>A0ABM8XMC8</accession>
<dbReference type="EC" id="2.6.1.42" evidence="17"/>
<comment type="catalytic activity">
    <reaction evidence="14 17">
        <text>L-leucine + 2-oxoglutarate = 4-methyl-2-oxopentanoate + L-glutamate</text>
        <dbReference type="Rhea" id="RHEA:18321"/>
        <dbReference type="ChEBI" id="CHEBI:16810"/>
        <dbReference type="ChEBI" id="CHEBI:17865"/>
        <dbReference type="ChEBI" id="CHEBI:29985"/>
        <dbReference type="ChEBI" id="CHEBI:57427"/>
        <dbReference type="EC" id="2.6.1.42"/>
    </reaction>
</comment>
<name>A0ABM8XMC8_9BURK</name>
<dbReference type="InterPro" id="IPR036038">
    <property type="entry name" value="Aminotransferase-like"/>
</dbReference>
<evidence type="ECO:0000256" key="2">
    <source>
        <dbReference type="ARBA" id="ARBA00003109"/>
    </source>
</evidence>
<keyword evidence="10 16" id="KW-0663">Pyridoxal phosphate</keyword>
<evidence type="ECO:0000256" key="8">
    <source>
        <dbReference type="ARBA" id="ARBA00022605"/>
    </source>
</evidence>
<evidence type="ECO:0000313" key="19">
    <source>
        <dbReference type="EMBL" id="CAG9181396.1"/>
    </source>
</evidence>
<keyword evidence="9 17" id="KW-0808">Transferase</keyword>
<evidence type="ECO:0000256" key="17">
    <source>
        <dbReference type="RuleBase" id="RU004517"/>
    </source>
</evidence>
<dbReference type="NCBIfam" id="TIGR01123">
    <property type="entry name" value="ilvE_II"/>
    <property type="match status" value="1"/>
</dbReference>
<comment type="caution">
    <text evidence="19">The sequence shown here is derived from an EMBL/GenBank/DDBJ whole genome shotgun (WGS) entry which is preliminary data.</text>
</comment>
<evidence type="ECO:0000256" key="6">
    <source>
        <dbReference type="ARBA" id="ARBA00009320"/>
    </source>
</evidence>
<dbReference type="EMBL" id="CAJZAI010000014">
    <property type="protein sequence ID" value="CAG9181396.1"/>
    <property type="molecule type" value="Genomic_DNA"/>
</dbReference>
<evidence type="ECO:0000256" key="12">
    <source>
        <dbReference type="ARBA" id="ARBA00048212"/>
    </source>
</evidence>
<keyword evidence="7 17" id="KW-0032">Aminotransferase</keyword>
<organism evidence="19 20">
    <name type="scientific">Cupriavidus laharis</name>
    <dbReference type="NCBI Taxonomy" id="151654"/>
    <lineage>
        <taxon>Bacteria</taxon>
        <taxon>Pseudomonadati</taxon>
        <taxon>Pseudomonadota</taxon>
        <taxon>Betaproteobacteria</taxon>
        <taxon>Burkholderiales</taxon>
        <taxon>Burkholderiaceae</taxon>
        <taxon>Cupriavidus</taxon>
    </lineage>
</organism>
<evidence type="ECO:0000256" key="7">
    <source>
        <dbReference type="ARBA" id="ARBA00022576"/>
    </source>
</evidence>
<dbReference type="Pfam" id="PF01063">
    <property type="entry name" value="Aminotran_4"/>
    <property type="match status" value="1"/>
</dbReference>
<dbReference type="SUPFAM" id="SSF56752">
    <property type="entry name" value="D-aminoacid aminotransferase-like PLP-dependent enzymes"/>
    <property type="match status" value="1"/>
</dbReference>
<dbReference type="CDD" id="cd01557">
    <property type="entry name" value="BCAT_beta_family"/>
    <property type="match status" value="1"/>
</dbReference>
<sequence length="407" mass="44438">MSSRGGMETGVYFATFHTASRDYLACIASEIWNPYPKTKRHRNMSADNQLQFTVERHPNPTPADKITAALVDPAFGRVFTDHMVTIRWTEGRGWHDAKVEARRPFQIDPACAVLHYAQEIFEGMKAYRGADGKISLFRPQENAKRFRASAARMSMADLPEADFLRAVEALVDIDRDWIPGGDGSLYLRPFMFATENFLGVRAAAEYVFCVIACPVGPYFKGGKSAVTVWVSDQYTRAAPGGTGAAKCGGNYAASLIAQTEASQKGCDQVVFLDAAEHRWIEELGGMNVFFVMDDGSLLTPPLSGTILPGITRASIIELARREGIKVSETPYAFDAWQADAASGRVKETFACGTAAVVTAIGNVRHAGGEFTIGNGGEGEVTRRLRTLLTGIQRGKEPDTFGWVHHIA</sequence>
<evidence type="ECO:0000256" key="14">
    <source>
        <dbReference type="ARBA" id="ARBA00049229"/>
    </source>
</evidence>
<evidence type="ECO:0000256" key="16">
    <source>
        <dbReference type="RuleBase" id="RU004516"/>
    </source>
</evidence>
<keyword evidence="20" id="KW-1185">Reference proteome</keyword>
<comment type="similarity">
    <text evidence="6 15">Belongs to the class-IV pyridoxal-phosphate-dependent aminotransferase family.</text>
</comment>
<evidence type="ECO:0000256" key="4">
    <source>
        <dbReference type="ARBA" id="ARBA00004931"/>
    </source>
</evidence>
<dbReference type="PANTHER" id="PTHR11825:SF44">
    <property type="entry name" value="BRANCHED-CHAIN-AMINO-ACID AMINOTRANSFERASE"/>
    <property type="match status" value="1"/>
</dbReference>
<evidence type="ECO:0000256" key="3">
    <source>
        <dbReference type="ARBA" id="ARBA00004824"/>
    </source>
</evidence>
<dbReference type="NCBIfam" id="NF009897">
    <property type="entry name" value="PRK13357.1"/>
    <property type="match status" value="1"/>
</dbReference>